<dbReference type="EMBL" id="PVQB02000367">
    <property type="protein sequence ID" value="KAF4338101.1"/>
    <property type="molecule type" value="Genomic_DNA"/>
</dbReference>
<keyword evidence="2" id="KW-1185">Reference proteome</keyword>
<organism evidence="1 2">
    <name type="scientific">Fusarium beomiforme</name>
    <dbReference type="NCBI Taxonomy" id="44412"/>
    <lineage>
        <taxon>Eukaryota</taxon>
        <taxon>Fungi</taxon>
        <taxon>Dikarya</taxon>
        <taxon>Ascomycota</taxon>
        <taxon>Pezizomycotina</taxon>
        <taxon>Sordariomycetes</taxon>
        <taxon>Hypocreomycetidae</taxon>
        <taxon>Hypocreales</taxon>
        <taxon>Nectriaceae</taxon>
        <taxon>Fusarium</taxon>
        <taxon>Fusarium burgessii species complex</taxon>
    </lineage>
</organism>
<protein>
    <submittedName>
        <fullName evidence="1">Uncharacterized protein</fullName>
    </submittedName>
</protein>
<comment type="caution">
    <text evidence="1">The sequence shown here is derived from an EMBL/GenBank/DDBJ whole genome shotgun (WGS) entry which is preliminary data.</text>
</comment>
<proteinExistence type="predicted"/>
<evidence type="ECO:0000313" key="2">
    <source>
        <dbReference type="Proteomes" id="UP000730481"/>
    </source>
</evidence>
<evidence type="ECO:0000313" key="1">
    <source>
        <dbReference type="EMBL" id="KAF4338101.1"/>
    </source>
</evidence>
<dbReference type="AlphaFoldDB" id="A0A9P5AGF0"/>
<dbReference type="Proteomes" id="UP000730481">
    <property type="component" value="Unassembled WGS sequence"/>
</dbReference>
<reference evidence="1" key="2">
    <citation type="submission" date="2020-02" db="EMBL/GenBank/DDBJ databases">
        <title>Identification and distribution of gene clusters putatively required for synthesis of sphingolipid metabolism inhibitors in phylogenetically diverse species of the filamentous fungus Fusarium.</title>
        <authorList>
            <person name="Kim H.-S."/>
            <person name="Busman M."/>
            <person name="Brown D.W."/>
            <person name="Divon H."/>
            <person name="Uhlig S."/>
            <person name="Proctor R.H."/>
        </authorList>
    </citation>
    <scope>NUCLEOTIDE SEQUENCE</scope>
    <source>
        <strain evidence="1">NRRL 25174</strain>
    </source>
</reference>
<gene>
    <name evidence="1" type="ORF">FBEOM_8000</name>
</gene>
<dbReference type="OrthoDB" id="4500473at2759"/>
<accession>A0A9P5AGF0</accession>
<sequence>MANREFFYFYAPTWDYPPHGPIKLGNIISSVKKPHIPLINCPPAEDAGVYKTEKKKVQYTKEKLTSGKFSVLTKFLSVLGFGVDVGAEVERSDEETFMFDTLETTGFIPTSEYLQHCVESEAVRGWLEKFRYSKPLYVITGLKVVTGAAANTFKSRTVGGDLSVEVDGTVWSGGAVPIGGGPGIEAKVGQSHQTKWEGGNFVFAFRVSKVRVKKSGEVKSEEEYTKGTMLEPQSQVHKQAGLDIIALEDPSARDEGFEEEKLMEDDDEILCAIPQDEDSDDE</sequence>
<reference evidence="1" key="1">
    <citation type="journal article" date="2017" name="Mycologia">
        <title>Fusarium algeriense, sp. nov., a novel toxigenic crown rot pathogen of durum wheat from Algeria is nested in the Fusarium burgessii species complex.</title>
        <authorList>
            <person name="Laraba I."/>
            <person name="Keddad A."/>
            <person name="Boureghda H."/>
            <person name="Abdallah N."/>
            <person name="Vaughan M.M."/>
            <person name="Proctor R.H."/>
            <person name="Busman M."/>
            <person name="O'Donnell K."/>
        </authorList>
    </citation>
    <scope>NUCLEOTIDE SEQUENCE</scope>
    <source>
        <strain evidence="1">NRRL 25174</strain>
    </source>
</reference>
<name>A0A9P5AGF0_9HYPO</name>